<evidence type="ECO:0000313" key="4">
    <source>
        <dbReference type="EMBL" id="KAJ8967356.1"/>
    </source>
</evidence>
<feature type="region of interest" description="Disordered" evidence="1">
    <location>
        <begin position="104"/>
        <end position="130"/>
    </location>
</feature>
<dbReference type="GO" id="GO:0005634">
    <property type="term" value="C:nucleus"/>
    <property type="evidence" value="ECO:0007669"/>
    <property type="project" value="TreeGrafter"/>
</dbReference>
<evidence type="ECO:0008006" key="6">
    <source>
        <dbReference type="Google" id="ProtNLM"/>
    </source>
</evidence>
<dbReference type="PANTHER" id="PTHR12243">
    <property type="entry name" value="MADF DOMAIN TRANSCRIPTION FACTOR"/>
    <property type="match status" value="1"/>
</dbReference>
<organism evidence="4 5">
    <name type="scientific">Rhamnusium bicolor</name>
    <dbReference type="NCBI Taxonomy" id="1586634"/>
    <lineage>
        <taxon>Eukaryota</taxon>
        <taxon>Metazoa</taxon>
        <taxon>Ecdysozoa</taxon>
        <taxon>Arthropoda</taxon>
        <taxon>Hexapoda</taxon>
        <taxon>Insecta</taxon>
        <taxon>Pterygota</taxon>
        <taxon>Neoptera</taxon>
        <taxon>Endopterygota</taxon>
        <taxon>Coleoptera</taxon>
        <taxon>Polyphaga</taxon>
        <taxon>Cucujiformia</taxon>
        <taxon>Chrysomeloidea</taxon>
        <taxon>Cerambycidae</taxon>
        <taxon>Lepturinae</taxon>
        <taxon>Rhagiini</taxon>
        <taxon>Rhamnusium</taxon>
    </lineage>
</organism>
<protein>
    <recommendedName>
        <fullName evidence="6">Transcription factor Adf-1</fullName>
    </recommendedName>
</protein>
<proteinExistence type="predicted"/>
<dbReference type="AlphaFoldDB" id="A0AAV8ZR18"/>
<dbReference type="Proteomes" id="UP001162156">
    <property type="component" value="Unassembled WGS sequence"/>
</dbReference>
<dbReference type="Pfam" id="PF10545">
    <property type="entry name" value="MADF_DNA_bdg"/>
    <property type="match status" value="1"/>
</dbReference>
<dbReference type="GO" id="GO:0005667">
    <property type="term" value="C:transcription regulator complex"/>
    <property type="evidence" value="ECO:0007669"/>
    <property type="project" value="TreeGrafter"/>
</dbReference>
<comment type="caution">
    <text evidence="4">The sequence shown here is derived from an EMBL/GenBank/DDBJ whole genome shotgun (WGS) entry which is preliminary data.</text>
</comment>
<evidence type="ECO:0000313" key="5">
    <source>
        <dbReference type="Proteomes" id="UP001162156"/>
    </source>
</evidence>
<feature type="compositionally biased region" description="Low complexity" evidence="1">
    <location>
        <begin position="114"/>
        <end position="129"/>
    </location>
</feature>
<feature type="domain" description="HTH myb-type" evidence="3">
    <location>
        <begin position="38"/>
        <end position="66"/>
    </location>
</feature>
<dbReference type="PROSITE" id="PS51029">
    <property type="entry name" value="MADF"/>
    <property type="match status" value="1"/>
</dbReference>
<evidence type="ECO:0000259" key="2">
    <source>
        <dbReference type="PROSITE" id="PS51029"/>
    </source>
</evidence>
<accession>A0AAV8ZR18</accession>
<keyword evidence="5" id="KW-1185">Reference proteome</keyword>
<feature type="domain" description="MADF" evidence="2">
    <location>
        <begin position="11"/>
        <end position="97"/>
    </location>
</feature>
<sequence length="235" mass="27084">MDSQGSVDYGLLIELVQANEHLFDLKNKDYKNTKKKEATWAEIANVLNLTTEDVKKHWKNLRDRFLREKRDKPSGAGVSDTCWHLFHKMLFYSHYSRQRKTITATPEMEGLNTPRSLSSSSSNRPSSSLWDDDIVMSPEEHVVSENLDEDEVAVEEISTPKAKTITTPRANKRKRPDGEFSEILDLAKRLTASLENKPQQTDSNRTFVEYMYSCLSEMTVEEAKNKRKAILRILD</sequence>
<reference evidence="4" key="1">
    <citation type="journal article" date="2023" name="Insect Mol. Biol.">
        <title>Genome sequencing provides insights into the evolution of gene families encoding plant cell wall-degrading enzymes in longhorned beetles.</title>
        <authorList>
            <person name="Shin N.R."/>
            <person name="Okamura Y."/>
            <person name="Kirsch R."/>
            <person name="Pauchet Y."/>
        </authorList>
    </citation>
    <scope>NUCLEOTIDE SEQUENCE</scope>
    <source>
        <strain evidence="4">RBIC_L_NR</strain>
    </source>
</reference>
<dbReference type="PROSITE" id="PS51294">
    <property type="entry name" value="HTH_MYB"/>
    <property type="match status" value="1"/>
</dbReference>
<evidence type="ECO:0000259" key="3">
    <source>
        <dbReference type="PROSITE" id="PS51294"/>
    </source>
</evidence>
<dbReference type="InterPro" id="IPR039353">
    <property type="entry name" value="TF_Adf1"/>
</dbReference>
<name>A0AAV8ZR18_9CUCU</name>
<evidence type="ECO:0000256" key="1">
    <source>
        <dbReference type="SAM" id="MobiDB-lite"/>
    </source>
</evidence>
<dbReference type="InterPro" id="IPR006578">
    <property type="entry name" value="MADF-dom"/>
</dbReference>
<dbReference type="InterPro" id="IPR017930">
    <property type="entry name" value="Myb_dom"/>
</dbReference>
<dbReference type="SMART" id="SM00595">
    <property type="entry name" value="MADF"/>
    <property type="match status" value="1"/>
</dbReference>
<dbReference type="GO" id="GO:0006357">
    <property type="term" value="P:regulation of transcription by RNA polymerase II"/>
    <property type="evidence" value="ECO:0007669"/>
    <property type="project" value="TreeGrafter"/>
</dbReference>
<dbReference type="EMBL" id="JANEYF010000863">
    <property type="protein sequence ID" value="KAJ8967356.1"/>
    <property type="molecule type" value="Genomic_DNA"/>
</dbReference>
<gene>
    <name evidence="4" type="ORF">NQ314_002942</name>
</gene>
<dbReference type="PANTHER" id="PTHR12243:SF60">
    <property type="entry name" value="SI:CH211-15D5.12-RELATED"/>
    <property type="match status" value="1"/>
</dbReference>